<keyword evidence="2" id="KW-0812">Transmembrane</keyword>
<reference evidence="3" key="1">
    <citation type="submission" date="2016-10" db="EMBL/GenBank/DDBJ databases">
        <title>Draft Genome Sequence of Nocardioides luteus Strain BAFB, an Alkane-Degrading Bacterium Isolated from JP-7 Polluted Soil.</title>
        <authorList>
            <person name="Brown L."/>
            <person name="Ruiz O.N."/>
            <person name="Gunasekera T."/>
        </authorList>
    </citation>
    <scope>NUCLEOTIDE SEQUENCE [LARGE SCALE GENOMIC DNA]</scope>
    <source>
        <strain evidence="3">BAFB</strain>
    </source>
</reference>
<proteinExistence type="predicted"/>
<keyword evidence="2" id="KW-1133">Transmembrane helix</keyword>
<evidence type="ECO:0000313" key="3">
    <source>
        <dbReference type="EMBL" id="OIJ26363.1"/>
    </source>
</evidence>
<protein>
    <recommendedName>
        <fullName evidence="5">DUF4191 domain-containing protein</fullName>
    </recommendedName>
</protein>
<evidence type="ECO:0000256" key="1">
    <source>
        <dbReference type="SAM" id="MobiDB-lite"/>
    </source>
</evidence>
<evidence type="ECO:0000313" key="4">
    <source>
        <dbReference type="Proteomes" id="UP000033772"/>
    </source>
</evidence>
<feature type="transmembrane region" description="Helical" evidence="2">
    <location>
        <begin position="29"/>
        <end position="51"/>
    </location>
</feature>
<sequence>MSQTDPSSMSRRQQMVETYKLTKQSDPKIGLILGSIFVVVAAVAGVIFWLLPGEGVFSWIFTIIGALLAGVLAALVVFSRRAQKVMYSRLEGQVGGAYAALTMLRRGWTVTQAVGVEPRSQTLVHRVVGPPGVVLVGEGNSPSKVRSLLASTKRSHARVLSDVPITTVVAGNGEDEVPLPQLTKHVTKLGRQVAGPEITDILNRLKAVDATRGAMPIPKGPVPTSMKGMRGNLRGR</sequence>
<dbReference type="RefSeq" id="WP_045548957.1">
    <property type="nucleotide sequence ID" value="NZ_JZDQ02000016.1"/>
</dbReference>
<accession>A0A1J4N4B2</accession>
<comment type="caution">
    <text evidence="3">The sequence shown here is derived from an EMBL/GenBank/DDBJ whole genome shotgun (WGS) entry which is preliminary data.</text>
</comment>
<gene>
    <name evidence="3" type="ORF">UG56_012810</name>
</gene>
<dbReference type="OrthoDB" id="8479889at2"/>
<keyword evidence="4" id="KW-1185">Reference proteome</keyword>
<evidence type="ECO:0008006" key="5">
    <source>
        <dbReference type="Google" id="ProtNLM"/>
    </source>
</evidence>
<dbReference type="Pfam" id="PF13829">
    <property type="entry name" value="DUF4191"/>
    <property type="match status" value="1"/>
</dbReference>
<dbReference type="Proteomes" id="UP000033772">
    <property type="component" value="Unassembled WGS sequence"/>
</dbReference>
<dbReference type="InterPro" id="IPR025445">
    <property type="entry name" value="DUF4191"/>
</dbReference>
<dbReference type="AlphaFoldDB" id="A0A1J4N4B2"/>
<name>A0A1J4N4B2_9ACTN</name>
<dbReference type="STRING" id="1844.UG56_012810"/>
<organism evidence="3 4">
    <name type="scientific">Nocardioides luteus</name>
    <dbReference type="NCBI Taxonomy" id="1844"/>
    <lineage>
        <taxon>Bacteria</taxon>
        <taxon>Bacillati</taxon>
        <taxon>Actinomycetota</taxon>
        <taxon>Actinomycetes</taxon>
        <taxon>Propionibacteriales</taxon>
        <taxon>Nocardioidaceae</taxon>
        <taxon>Nocardioides</taxon>
    </lineage>
</organism>
<feature type="region of interest" description="Disordered" evidence="1">
    <location>
        <begin position="213"/>
        <end position="236"/>
    </location>
</feature>
<evidence type="ECO:0000256" key="2">
    <source>
        <dbReference type="SAM" id="Phobius"/>
    </source>
</evidence>
<feature type="transmembrane region" description="Helical" evidence="2">
    <location>
        <begin position="57"/>
        <end position="78"/>
    </location>
</feature>
<keyword evidence="2" id="KW-0472">Membrane</keyword>
<dbReference type="EMBL" id="JZDQ02000016">
    <property type="protein sequence ID" value="OIJ26363.1"/>
    <property type="molecule type" value="Genomic_DNA"/>
</dbReference>